<feature type="region of interest" description="Disordered" evidence="2">
    <location>
        <begin position="35"/>
        <end position="83"/>
    </location>
</feature>
<organism evidence="3">
    <name type="scientific">hydrothermal vent metagenome</name>
    <dbReference type="NCBI Taxonomy" id="652676"/>
    <lineage>
        <taxon>unclassified sequences</taxon>
        <taxon>metagenomes</taxon>
        <taxon>ecological metagenomes</taxon>
    </lineage>
</organism>
<reference evidence="3" key="1">
    <citation type="submission" date="2018-06" db="EMBL/GenBank/DDBJ databases">
        <authorList>
            <person name="Zhirakovskaya E."/>
        </authorList>
    </citation>
    <scope>NUCLEOTIDE SEQUENCE</scope>
</reference>
<evidence type="ECO:0000256" key="1">
    <source>
        <dbReference type="SAM" id="Coils"/>
    </source>
</evidence>
<proteinExistence type="predicted"/>
<feature type="compositionally biased region" description="Low complexity" evidence="2">
    <location>
        <begin position="323"/>
        <end position="344"/>
    </location>
</feature>
<evidence type="ECO:0000256" key="2">
    <source>
        <dbReference type="SAM" id="MobiDB-lite"/>
    </source>
</evidence>
<feature type="region of interest" description="Disordered" evidence="2">
    <location>
        <begin position="140"/>
        <end position="178"/>
    </location>
</feature>
<accession>A0A3B1DNY5</accession>
<feature type="compositionally biased region" description="Basic residues" evidence="2">
    <location>
        <begin position="347"/>
        <end position="358"/>
    </location>
</feature>
<name>A0A3B1DNY5_9ZZZZ</name>
<feature type="coiled-coil region" evidence="1">
    <location>
        <begin position="259"/>
        <end position="319"/>
    </location>
</feature>
<evidence type="ECO:0000313" key="3">
    <source>
        <dbReference type="EMBL" id="VAX40571.1"/>
    </source>
</evidence>
<sequence length="358" mass="39851">MYTPTPASPRLGTRYLKIASVALVAAALLLTPAATAQPERRLDAKPTDRPAQRERPQRDGVQRERPQRDRAQRSTDTQLEPRQFRARLASMLDQLESSTEHLRGAIETLDAGGTVDEAIQKLGGPLRARRLAEMWAQWGHPGEADRPVRAGADSRPPQRGQGNGVTDQARRPWGGRDASPEEIRAFLRENAPQLAERLDRLRKDDPQRADGFVARLRPRVAEILSTRAHDPELAELLARDFRIGMLVSDVAGGYVRALAAGEKERAAELQAELRTLAAEQVDLRLARREHEISQLASRLALLQAEVEAQREKREELIDEVIERAGQARPRGAAGDRPGRGSPSERPGRRHRRNNPNDG</sequence>
<keyword evidence="1" id="KW-0175">Coiled coil</keyword>
<feature type="compositionally biased region" description="Basic and acidic residues" evidence="2">
    <location>
        <begin position="38"/>
        <end position="73"/>
    </location>
</feature>
<protein>
    <submittedName>
        <fullName evidence="3">Uncharacterized protein</fullName>
    </submittedName>
</protein>
<dbReference type="EMBL" id="UOGK01000412">
    <property type="protein sequence ID" value="VAX40571.1"/>
    <property type="molecule type" value="Genomic_DNA"/>
</dbReference>
<feature type="region of interest" description="Disordered" evidence="2">
    <location>
        <begin position="320"/>
        <end position="358"/>
    </location>
</feature>
<dbReference type="AlphaFoldDB" id="A0A3B1DNY5"/>
<gene>
    <name evidence="3" type="ORF">MNBD_PLANCTO03-2293</name>
</gene>